<sequence>MNKTRVKIQADGINIFFPYPLEYFLIAENTIEYVITKVGREMYATAISVNGHSFLQSNIDLPNKFEAFLIKKSVRMHK</sequence>
<comment type="caution">
    <text evidence="1">The sequence shown here is derived from an EMBL/GenBank/DDBJ whole genome shotgun (WGS) entry which is preliminary data.</text>
</comment>
<name>A0AAW8CHK9_9PAST</name>
<evidence type="ECO:0000313" key="1">
    <source>
        <dbReference type="EMBL" id="MDP8187134.1"/>
    </source>
</evidence>
<accession>A0AAW8CHK9</accession>
<dbReference type="Proteomes" id="UP001230466">
    <property type="component" value="Unassembled WGS sequence"/>
</dbReference>
<dbReference type="AlphaFoldDB" id="A0AAW8CHK9"/>
<dbReference type="EMBL" id="JASAYJ010000008">
    <property type="protein sequence ID" value="MDP8187134.1"/>
    <property type="molecule type" value="Genomic_DNA"/>
</dbReference>
<proteinExistence type="predicted"/>
<dbReference type="RefSeq" id="WP_211597714.1">
    <property type="nucleotide sequence ID" value="NZ_JAGRQI010000007.1"/>
</dbReference>
<gene>
    <name evidence="1" type="ORF">QJU78_05020</name>
</gene>
<protein>
    <submittedName>
        <fullName evidence="1">Uncharacterized protein</fullName>
    </submittedName>
</protein>
<evidence type="ECO:0000313" key="2">
    <source>
        <dbReference type="Proteomes" id="UP001230466"/>
    </source>
</evidence>
<organism evidence="1 2">
    <name type="scientific">Pasteurella atlantica</name>
    <dbReference type="NCBI Taxonomy" id="2827233"/>
    <lineage>
        <taxon>Bacteria</taxon>
        <taxon>Pseudomonadati</taxon>
        <taxon>Pseudomonadota</taxon>
        <taxon>Gammaproteobacteria</taxon>
        <taxon>Pasteurellales</taxon>
        <taxon>Pasteurellaceae</taxon>
        <taxon>Pasteurella</taxon>
    </lineage>
</organism>
<reference evidence="1" key="1">
    <citation type="journal article" date="2023" name="Front. Microbiol.">
        <title>Phylogeography and host specificity of Pasteurellaceae pathogenic to sea-farmed fish in the north-east Atlantic.</title>
        <authorList>
            <person name="Gulla S."/>
            <person name="Colquhoun D.J."/>
            <person name="Olsen A.B."/>
            <person name="Spilsberg B."/>
            <person name="Lagesen K."/>
            <person name="Aakesson C.P."/>
            <person name="Strom S."/>
            <person name="Manji F."/>
            <person name="Birkbeck T.H."/>
            <person name="Nilsen H.K."/>
        </authorList>
    </citation>
    <scope>NUCLEOTIDE SEQUENCE</scope>
    <source>
        <strain evidence="1">VIB1234</strain>
    </source>
</reference>